<organism evidence="10 11">
    <name type="scientific">Acaryochloris thomasi RCC1774</name>
    <dbReference type="NCBI Taxonomy" id="1764569"/>
    <lineage>
        <taxon>Bacteria</taxon>
        <taxon>Bacillati</taxon>
        <taxon>Cyanobacteriota</taxon>
        <taxon>Cyanophyceae</taxon>
        <taxon>Acaryochloridales</taxon>
        <taxon>Acaryochloridaceae</taxon>
        <taxon>Acaryochloris</taxon>
        <taxon>Acaryochloris thomasi</taxon>
    </lineage>
</organism>
<feature type="domain" description="ABC transporter" evidence="8">
    <location>
        <begin position="327"/>
        <end position="540"/>
    </location>
</feature>
<feature type="transmembrane region" description="Helical" evidence="7">
    <location>
        <begin position="265"/>
        <end position="286"/>
    </location>
</feature>
<evidence type="ECO:0000256" key="4">
    <source>
        <dbReference type="ARBA" id="ARBA00022840"/>
    </source>
</evidence>
<dbReference type="InterPro" id="IPR003439">
    <property type="entry name" value="ABC_transporter-like_ATP-bd"/>
</dbReference>
<accession>A0A2W1JRT7</accession>
<evidence type="ECO:0000313" key="11">
    <source>
        <dbReference type="Proteomes" id="UP000248857"/>
    </source>
</evidence>
<comment type="caution">
    <text evidence="10">The sequence shown here is derived from an EMBL/GenBank/DDBJ whole genome shotgun (WGS) entry which is preliminary data.</text>
</comment>
<dbReference type="EMBL" id="PQWO01000005">
    <property type="protein sequence ID" value="PZD73432.1"/>
    <property type="molecule type" value="Genomic_DNA"/>
</dbReference>
<dbReference type="Gene3D" id="3.40.50.300">
    <property type="entry name" value="P-loop containing nucleotide triphosphate hydrolases"/>
    <property type="match status" value="1"/>
</dbReference>
<evidence type="ECO:0000259" key="9">
    <source>
        <dbReference type="PROSITE" id="PS50929"/>
    </source>
</evidence>
<dbReference type="Pfam" id="PF00664">
    <property type="entry name" value="ABC_membrane"/>
    <property type="match status" value="1"/>
</dbReference>
<dbReference type="GO" id="GO:0016887">
    <property type="term" value="F:ATP hydrolysis activity"/>
    <property type="evidence" value="ECO:0007669"/>
    <property type="project" value="InterPro"/>
</dbReference>
<dbReference type="PROSITE" id="PS00211">
    <property type="entry name" value="ABC_TRANSPORTER_1"/>
    <property type="match status" value="1"/>
</dbReference>
<dbReference type="GO" id="GO:0034040">
    <property type="term" value="F:ATPase-coupled lipid transmembrane transporter activity"/>
    <property type="evidence" value="ECO:0007669"/>
    <property type="project" value="TreeGrafter"/>
</dbReference>
<dbReference type="InterPro" id="IPR005898">
    <property type="entry name" value="Cyc_pep_transpt_SyrD/YojI"/>
</dbReference>
<evidence type="ECO:0000259" key="8">
    <source>
        <dbReference type="PROSITE" id="PS50893"/>
    </source>
</evidence>
<evidence type="ECO:0000256" key="3">
    <source>
        <dbReference type="ARBA" id="ARBA00022741"/>
    </source>
</evidence>
<keyword evidence="2 7" id="KW-0812">Transmembrane</keyword>
<dbReference type="InterPro" id="IPR011527">
    <property type="entry name" value="ABC1_TM_dom"/>
</dbReference>
<evidence type="ECO:0000256" key="7">
    <source>
        <dbReference type="SAM" id="Phobius"/>
    </source>
</evidence>
<dbReference type="CDD" id="cd03228">
    <property type="entry name" value="ABCC_MRP_Like"/>
    <property type="match status" value="1"/>
</dbReference>
<dbReference type="PANTHER" id="PTHR24221">
    <property type="entry name" value="ATP-BINDING CASSETTE SUB-FAMILY B"/>
    <property type="match status" value="1"/>
</dbReference>
<dbReference type="Proteomes" id="UP000248857">
    <property type="component" value="Unassembled WGS sequence"/>
</dbReference>
<evidence type="ECO:0000256" key="1">
    <source>
        <dbReference type="ARBA" id="ARBA00004651"/>
    </source>
</evidence>
<keyword evidence="4 10" id="KW-0067">ATP-binding</keyword>
<dbReference type="InterPro" id="IPR003593">
    <property type="entry name" value="AAA+_ATPase"/>
</dbReference>
<dbReference type="PANTHER" id="PTHR24221:SF233">
    <property type="entry name" value="ATP-BINDING_PERMEASE FUSION ABC TRANSPORTER-RELATED"/>
    <property type="match status" value="1"/>
</dbReference>
<dbReference type="GO" id="GO:0005886">
    <property type="term" value="C:plasma membrane"/>
    <property type="evidence" value="ECO:0007669"/>
    <property type="project" value="UniProtKB-SubCell"/>
</dbReference>
<dbReference type="InterPro" id="IPR017871">
    <property type="entry name" value="ABC_transporter-like_CS"/>
</dbReference>
<dbReference type="RefSeq" id="WP_110986076.1">
    <property type="nucleotide sequence ID" value="NZ_CAWNWM010000005.1"/>
</dbReference>
<dbReference type="InterPro" id="IPR027417">
    <property type="entry name" value="P-loop_NTPase"/>
</dbReference>
<dbReference type="Pfam" id="PF00005">
    <property type="entry name" value="ABC_tran"/>
    <property type="match status" value="1"/>
</dbReference>
<evidence type="ECO:0000313" key="10">
    <source>
        <dbReference type="EMBL" id="PZD73432.1"/>
    </source>
</evidence>
<comment type="subcellular location">
    <subcellularLocation>
        <location evidence="1">Cell membrane</location>
        <topology evidence="1">Multi-pass membrane protein</topology>
    </subcellularLocation>
</comment>
<dbReference type="SMART" id="SM00382">
    <property type="entry name" value="AAA"/>
    <property type="match status" value="1"/>
</dbReference>
<feature type="domain" description="ABC transmembrane type-1" evidence="9">
    <location>
        <begin position="13"/>
        <end position="291"/>
    </location>
</feature>
<dbReference type="InterPro" id="IPR039421">
    <property type="entry name" value="Type_1_exporter"/>
</dbReference>
<feature type="transmembrane region" description="Helical" evidence="7">
    <location>
        <begin position="12"/>
        <end position="40"/>
    </location>
</feature>
<dbReference type="GO" id="GO:1904680">
    <property type="term" value="F:peptide transmembrane transporter activity"/>
    <property type="evidence" value="ECO:0007669"/>
    <property type="project" value="InterPro"/>
</dbReference>
<proteinExistence type="predicted"/>
<feature type="transmembrane region" description="Helical" evidence="7">
    <location>
        <begin position="52"/>
        <end position="76"/>
    </location>
</feature>
<reference evidence="10 11" key="1">
    <citation type="journal article" date="2018" name="Sci. Rep.">
        <title>A novel species of the marine cyanobacterium Acaryochloris with a unique pigment content and lifestyle.</title>
        <authorList>
            <person name="Partensky F."/>
            <person name="Six C."/>
            <person name="Ratin M."/>
            <person name="Garczarek L."/>
            <person name="Vaulot D."/>
            <person name="Probert I."/>
            <person name="Calteau A."/>
            <person name="Gourvil P."/>
            <person name="Marie D."/>
            <person name="Grebert T."/>
            <person name="Bouchier C."/>
            <person name="Le Panse S."/>
            <person name="Gachenot M."/>
            <person name="Rodriguez F."/>
            <person name="Garrido J.L."/>
        </authorList>
    </citation>
    <scope>NUCLEOTIDE SEQUENCE [LARGE SCALE GENOMIC DNA]</scope>
    <source>
        <strain evidence="10 11">RCC1774</strain>
    </source>
</reference>
<evidence type="ECO:0000256" key="6">
    <source>
        <dbReference type="ARBA" id="ARBA00023136"/>
    </source>
</evidence>
<dbReference type="SUPFAM" id="SSF90123">
    <property type="entry name" value="ABC transporter transmembrane region"/>
    <property type="match status" value="1"/>
</dbReference>
<dbReference type="GO" id="GO:0015833">
    <property type="term" value="P:peptide transport"/>
    <property type="evidence" value="ECO:0007669"/>
    <property type="project" value="InterPro"/>
</dbReference>
<keyword evidence="11" id="KW-1185">Reference proteome</keyword>
<dbReference type="AlphaFoldDB" id="A0A2W1JRT7"/>
<sequence>MPLLRLLLKNSGWLVILAAFTGLLAGGSSAGLIAIINFALLHLDQPPSWLPWSFLGLCGLLSVTYTVSQVVLTSLAQDVVYTLRLQLTRQILNCPLQHLELLGVPKLLATLTEDVEAIAASSASVSILCTSSAIVLACWVYLCWLSPLLFLIMIGVSVVILYTLQFLIAEGQRIFTKARNVQDRLFQHFQAVTVGTKELKLHYVRRQAFFAEELVLTLGEVRKYWLRGMAMYALVGGVGFALVFLMVGLFLFALPAFMTISASLLTSYVLTILFLITPINGILGLLPQVAQANVALAKVESLGLSLAAQTTERFKMNDSSQPSWQSWMLEGVTHTYLGGDHPFSLGPLTLQFWPGEIVFIVGGNGSGKSTLIKLLTGLYQPESGQVVFDGDVICDRNREQYRQQFSAVFADFYLFDRFLGLEDNNAQTYLKLLELDHKVKIENGRLSTLNLSQGQRKRLALLTAYLEDRPIYIFDEWASDQDPVFKEVFYTQLVPALKQQGKTVIVVSHDDRYFESCDRIIKLDYGKIQSDEFRGKMDNI</sequence>
<protein>
    <submittedName>
        <fullName evidence="10">ABC transporter ATP-binding/permease protein YojI</fullName>
    </submittedName>
</protein>
<dbReference type="GO" id="GO:0140359">
    <property type="term" value="F:ABC-type transporter activity"/>
    <property type="evidence" value="ECO:0007669"/>
    <property type="project" value="InterPro"/>
</dbReference>
<evidence type="ECO:0000256" key="2">
    <source>
        <dbReference type="ARBA" id="ARBA00022692"/>
    </source>
</evidence>
<dbReference type="Gene3D" id="1.20.1560.10">
    <property type="entry name" value="ABC transporter type 1, transmembrane domain"/>
    <property type="match status" value="1"/>
</dbReference>
<dbReference type="PROSITE" id="PS50929">
    <property type="entry name" value="ABC_TM1F"/>
    <property type="match status" value="1"/>
</dbReference>
<gene>
    <name evidence="10" type="primary">yojI_2</name>
    <name evidence="10" type="ORF">C1752_02115</name>
</gene>
<feature type="transmembrane region" description="Helical" evidence="7">
    <location>
        <begin position="148"/>
        <end position="169"/>
    </location>
</feature>
<dbReference type="InterPro" id="IPR036640">
    <property type="entry name" value="ABC1_TM_sf"/>
</dbReference>
<dbReference type="SUPFAM" id="SSF52540">
    <property type="entry name" value="P-loop containing nucleoside triphosphate hydrolases"/>
    <property type="match status" value="1"/>
</dbReference>
<dbReference type="NCBIfam" id="TIGR01194">
    <property type="entry name" value="cyc_pep_trnsptr"/>
    <property type="match status" value="1"/>
</dbReference>
<dbReference type="OrthoDB" id="846150at2"/>
<dbReference type="PROSITE" id="PS50893">
    <property type="entry name" value="ABC_TRANSPORTER_2"/>
    <property type="match status" value="1"/>
</dbReference>
<keyword evidence="6 7" id="KW-0472">Membrane</keyword>
<keyword evidence="5 7" id="KW-1133">Transmembrane helix</keyword>
<evidence type="ECO:0000256" key="5">
    <source>
        <dbReference type="ARBA" id="ARBA00022989"/>
    </source>
</evidence>
<keyword evidence="3" id="KW-0547">Nucleotide-binding</keyword>
<feature type="transmembrane region" description="Helical" evidence="7">
    <location>
        <begin position="232"/>
        <end position="253"/>
    </location>
</feature>
<dbReference type="GO" id="GO:0005524">
    <property type="term" value="F:ATP binding"/>
    <property type="evidence" value="ECO:0007669"/>
    <property type="project" value="UniProtKB-KW"/>
</dbReference>
<feature type="transmembrane region" description="Helical" evidence="7">
    <location>
        <begin position="117"/>
        <end position="142"/>
    </location>
</feature>
<name>A0A2W1JRT7_9CYAN</name>